<sequence length="316" mass="35079">MATNSVDSDNAGSDPTLATALARGPFHVALRAAINARGLGLDRLRHRLLARDLQVSTTSLSYWQHGRTRPEHPKSIEAVAALEEILNVPPGSLRGLLGPRRARGPRSLRVKQRRPETVIGGGNAMRELCDRMPLAREHQLDIVTQQVTATIDKLGRDAGHDVSMLVRARRDGVDRHIALFRGDPGCDIDAVRVIAYRDCMIGQIVRHPTEPMLLAEVLFGTTLAQGDNHLIEFEVIDGTSEPATCYGQGFRYPVEHYTLQVRFDPDLLPQRVFRFAQSRLDTDLQETGDITLNNWLTAQLSHSQVEPGALGIGWQW</sequence>
<keyword evidence="2" id="KW-1185">Reference proteome</keyword>
<dbReference type="AlphaFoldDB" id="A0A543ARR8"/>
<dbReference type="CDD" id="cd00093">
    <property type="entry name" value="HTH_XRE"/>
    <property type="match status" value="1"/>
</dbReference>
<accession>A0A543ARR8</accession>
<dbReference type="EMBL" id="VFOW01000001">
    <property type="protein sequence ID" value="TQL75273.1"/>
    <property type="molecule type" value="Genomic_DNA"/>
</dbReference>
<reference evidence="1 2" key="1">
    <citation type="submission" date="2019-06" db="EMBL/GenBank/DDBJ databases">
        <title>Sequencing the genomes of 1000 actinobacteria strains.</title>
        <authorList>
            <person name="Klenk H.-P."/>
        </authorList>
    </citation>
    <scope>NUCLEOTIDE SEQUENCE [LARGE SCALE GENOMIC DNA]</scope>
    <source>
        <strain evidence="1 2">DSM 45928</strain>
    </source>
</reference>
<dbReference type="Proteomes" id="UP000317043">
    <property type="component" value="Unassembled WGS sequence"/>
</dbReference>
<evidence type="ECO:0000313" key="1">
    <source>
        <dbReference type="EMBL" id="TQL75273.1"/>
    </source>
</evidence>
<evidence type="ECO:0000313" key="2">
    <source>
        <dbReference type="Proteomes" id="UP000317043"/>
    </source>
</evidence>
<dbReference type="RefSeq" id="WP_142035005.1">
    <property type="nucleotide sequence ID" value="NZ_JBHTGS010000001.1"/>
</dbReference>
<name>A0A543ARR8_9ACTN</name>
<evidence type="ECO:0008006" key="3">
    <source>
        <dbReference type="Google" id="ProtNLM"/>
    </source>
</evidence>
<proteinExistence type="predicted"/>
<dbReference type="InterPro" id="IPR001387">
    <property type="entry name" value="Cro/C1-type_HTH"/>
</dbReference>
<dbReference type="OrthoDB" id="3690688at2"/>
<gene>
    <name evidence="1" type="ORF">FB566_0770</name>
</gene>
<dbReference type="InParanoid" id="A0A543ARR8"/>
<protein>
    <recommendedName>
        <fullName evidence="3">Helix-turn-helix protein</fullName>
    </recommendedName>
</protein>
<organism evidence="1 2">
    <name type="scientific">Stackebrandtia endophytica</name>
    <dbReference type="NCBI Taxonomy" id="1496996"/>
    <lineage>
        <taxon>Bacteria</taxon>
        <taxon>Bacillati</taxon>
        <taxon>Actinomycetota</taxon>
        <taxon>Actinomycetes</taxon>
        <taxon>Glycomycetales</taxon>
        <taxon>Glycomycetaceae</taxon>
        <taxon>Stackebrandtia</taxon>
    </lineage>
</organism>
<comment type="caution">
    <text evidence="1">The sequence shown here is derived from an EMBL/GenBank/DDBJ whole genome shotgun (WGS) entry which is preliminary data.</text>
</comment>